<keyword evidence="6" id="KW-0963">Cytoplasm</keyword>
<dbReference type="NCBIfam" id="TIGR02432">
    <property type="entry name" value="lysidine_TilS_N"/>
    <property type="match status" value="1"/>
</dbReference>
<dbReference type="SUPFAM" id="SSF52402">
    <property type="entry name" value="Adenine nucleotide alpha hydrolases-like"/>
    <property type="match status" value="1"/>
</dbReference>
<keyword evidence="1 6" id="KW-0436">Ligase</keyword>
<gene>
    <name evidence="6" type="primary">tilS</name>
    <name evidence="8" type="ORF">Tsumi_08070</name>
</gene>
<evidence type="ECO:0000256" key="4">
    <source>
        <dbReference type="ARBA" id="ARBA00022840"/>
    </source>
</evidence>
<dbReference type="Proteomes" id="UP001628220">
    <property type="component" value="Unassembled WGS sequence"/>
</dbReference>
<evidence type="ECO:0000256" key="3">
    <source>
        <dbReference type="ARBA" id="ARBA00022741"/>
    </source>
</evidence>
<dbReference type="Gene3D" id="3.40.50.620">
    <property type="entry name" value="HUPs"/>
    <property type="match status" value="1"/>
</dbReference>
<evidence type="ECO:0000256" key="6">
    <source>
        <dbReference type="HAMAP-Rule" id="MF_01161"/>
    </source>
</evidence>
<dbReference type="EMBL" id="BAAFSF010000001">
    <property type="protein sequence ID" value="GAB1251703.1"/>
    <property type="molecule type" value="Genomic_DNA"/>
</dbReference>
<comment type="subcellular location">
    <subcellularLocation>
        <location evidence="6">Cytoplasm</location>
    </subcellularLocation>
</comment>
<accession>A0ABQ0E1X6</accession>
<dbReference type="RefSeq" id="WP_411915507.1">
    <property type="nucleotide sequence ID" value="NZ_BAAFSF010000001.1"/>
</dbReference>
<comment type="catalytic activity">
    <reaction evidence="5 6">
        <text>cytidine(34) in tRNA(Ile2) + L-lysine + ATP = lysidine(34) in tRNA(Ile2) + AMP + diphosphate + H(+)</text>
        <dbReference type="Rhea" id="RHEA:43744"/>
        <dbReference type="Rhea" id="RHEA-COMP:10625"/>
        <dbReference type="Rhea" id="RHEA-COMP:10670"/>
        <dbReference type="ChEBI" id="CHEBI:15378"/>
        <dbReference type="ChEBI" id="CHEBI:30616"/>
        <dbReference type="ChEBI" id="CHEBI:32551"/>
        <dbReference type="ChEBI" id="CHEBI:33019"/>
        <dbReference type="ChEBI" id="CHEBI:82748"/>
        <dbReference type="ChEBI" id="CHEBI:83665"/>
        <dbReference type="ChEBI" id="CHEBI:456215"/>
        <dbReference type="EC" id="6.3.4.19"/>
    </reaction>
</comment>
<dbReference type="PANTHER" id="PTHR43033:SF1">
    <property type="entry name" value="TRNA(ILE)-LYSIDINE SYNTHASE-RELATED"/>
    <property type="match status" value="1"/>
</dbReference>
<dbReference type="InterPro" id="IPR012094">
    <property type="entry name" value="tRNA_Ile_lys_synt"/>
</dbReference>
<dbReference type="InterPro" id="IPR014729">
    <property type="entry name" value="Rossmann-like_a/b/a_fold"/>
</dbReference>
<feature type="domain" description="tRNA(Ile)-lysidine/2-thiocytidine synthase N-terminal" evidence="7">
    <location>
        <begin position="34"/>
        <end position="209"/>
    </location>
</feature>
<dbReference type="InterPro" id="IPR011063">
    <property type="entry name" value="TilS/TtcA_N"/>
</dbReference>
<comment type="function">
    <text evidence="6">Ligates lysine onto the cytidine present at position 34 of the AUA codon-specific tRNA(Ile) that contains the anticodon CAU, in an ATP-dependent manner. Cytidine is converted to lysidine, thus changing the amino acid specificity of the tRNA from methionine to isoleucine.</text>
</comment>
<evidence type="ECO:0000313" key="9">
    <source>
        <dbReference type="Proteomes" id="UP001628220"/>
    </source>
</evidence>
<organism evidence="8 9">
    <name type="scientific">Porphyromonas miyakawae</name>
    <dbReference type="NCBI Taxonomy" id="3137470"/>
    <lineage>
        <taxon>Bacteria</taxon>
        <taxon>Pseudomonadati</taxon>
        <taxon>Bacteroidota</taxon>
        <taxon>Bacteroidia</taxon>
        <taxon>Bacteroidales</taxon>
        <taxon>Porphyromonadaceae</taxon>
        <taxon>Porphyromonas</taxon>
    </lineage>
</organism>
<protein>
    <recommendedName>
        <fullName evidence="6">tRNA(Ile)-lysidine synthase</fullName>
        <ecNumber evidence="6">6.3.4.19</ecNumber>
    </recommendedName>
    <alternativeName>
        <fullName evidence="6">tRNA(Ile)-2-lysyl-cytidine synthase</fullName>
    </alternativeName>
    <alternativeName>
        <fullName evidence="6">tRNA(Ile)-lysidine synthetase</fullName>
    </alternativeName>
</protein>
<reference evidence="8 9" key="1">
    <citation type="journal article" date="2025" name="Int. J. Syst. Evol. Microbiol.">
        <title>Desulfovibrio falkowii sp. nov., Porphyromonas miyakawae sp. nov., Mediterraneibacter flintii sp. nov. and Owariibacterium komagatae gen. nov., sp. nov., isolated from human faeces.</title>
        <authorList>
            <person name="Hamaguchi T."/>
            <person name="Ohara M."/>
            <person name="Hisatomi A."/>
            <person name="Sekiguchi K."/>
            <person name="Takeda J.I."/>
            <person name="Ueyama J."/>
            <person name="Ito M."/>
            <person name="Nishiwaki H."/>
            <person name="Ogi T."/>
            <person name="Hirayama M."/>
            <person name="Ohkuma M."/>
            <person name="Sakamoto M."/>
            <person name="Ohno K."/>
        </authorList>
    </citation>
    <scope>NUCLEOTIDE SEQUENCE [LARGE SCALE GENOMIC DNA]</scope>
    <source>
        <strain evidence="8 9">13CB11C</strain>
    </source>
</reference>
<dbReference type="Pfam" id="PF01171">
    <property type="entry name" value="ATP_bind_3"/>
    <property type="match status" value="1"/>
</dbReference>
<sequence length="333" mass="37745">MTLRMPRSVYQHPLIQRIRATMKRELRLAPNDSILVALSGGADSVALLRALLFLGFPVSAAHCNFHLRGDESNRDEAFVEALCNELQVPLSKADFDTVAYAKEHALSVEEAARNLRYDFFEKCRQKYQLHYVAVAHHLEDNFETLIGNLAKGCGIKGVRGIPIQRERIIRPLLEVPHQEIISFLNLLEQPFCTDSTNSDTAIRRNYIRHDIRPLFDHLNPSFSEALIRTFANLRECDALISYALEEQIKAVTLSQEGTLYDARLIATSPAPLSLLFAILNPLGFTRIRIAPFAEQLLNPEPAVIESATHRVRRRGGKLYIEEKSSPNEKHLEK</sequence>
<evidence type="ECO:0000313" key="8">
    <source>
        <dbReference type="EMBL" id="GAB1251703.1"/>
    </source>
</evidence>
<comment type="similarity">
    <text evidence="6">Belongs to the tRNA(Ile)-lysidine synthase family.</text>
</comment>
<keyword evidence="4 6" id="KW-0067">ATP-binding</keyword>
<evidence type="ECO:0000256" key="2">
    <source>
        <dbReference type="ARBA" id="ARBA00022694"/>
    </source>
</evidence>
<dbReference type="EC" id="6.3.4.19" evidence="6"/>
<evidence type="ECO:0000256" key="5">
    <source>
        <dbReference type="ARBA" id="ARBA00048539"/>
    </source>
</evidence>
<dbReference type="PANTHER" id="PTHR43033">
    <property type="entry name" value="TRNA(ILE)-LYSIDINE SYNTHASE-RELATED"/>
    <property type="match status" value="1"/>
</dbReference>
<dbReference type="CDD" id="cd01992">
    <property type="entry name" value="TilS_N"/>
    <property type="match status" value="1"/>
</dbReference>
<comment type="caution">
    <text evidence="8">The sequence shown here is derived from an EMBL/GenBank/DDBJ whole genome shotgun (WGS) entry which is preliminary data.</text>
</comment>
<keyword evidence="3 6" id="KW-0547">Nucleotide-binding</keyword>
<dbReference type="InterPro" id="IPR012795">
    <property type="entry name" value="tRNA_Ile_lys_synt_N"/>
</dbReference>
<evidence type="ECO:0000259" key="7">
    <source>
        <dbReference type="Pfam" id="PF01171"/>
    </source>
</evidence>
<keyword evidence="2 6" id="KW-0819">tRNA processing</keyword>
<comment type="domain">
    <text evidence="6">The N-terminal region contains the highly conserved SGGXDS motif, predicted to be a P-loop motif involved in ATP binding.</text>
</comment>
<proteinExistence type="inferred from homology"/>
<feature type="binding site" evidence="6">
    <location>
        <begin position="39"/>
        <end position="44"/>
    </location>
    <ligand>
        <name>ATP</name>
        <dbReference type="ChEBI" id="CHEBI:30616"/>
    </ligand>
</feature>
<keyword evidence="9" id="KW-1185">Reference proteome</keyword>
<evidence type="ECO:0000256" key="1">
    <source>
        <dbReference type="ARBA" id="ARBA00022598"/>
    </source>
</evidence>
<name>A0ABQ0E1X6_9PORP</name>
<dbReference type="HAMAP" id="MF_01161">
    <property type="entry name" value="tRNA_Ile_lys_synt"/>
    <property type="match status" value="1"/>
</dbReference>